<dbReference type="EnsemblMetazoa" id="ADIR002288-RA">
    <property type="protein sequence ID" value="ADIR002288-PA"/>
    <property type="gene ID" value="ADIR002288"/>
</dbReference>
<feature type="signal peptide" evidence="6">
    <location>
        <begin position="1"/>
        <end position="20"/>
    </location>
</feature>
<dbReference type="VEuPathDB" id="VectorBase:ADIR002288"/>
<dbReference type="GO" id="GO:0046872">
    <property type="term" value="F:metal ion binding"/>
    <property type="evidence" value="ECO:0007669"/>
    <property type="project" value="UniProtKB-KW"/>
</dbReference>
<dbReference type="PANTHER" id="PTHR13966">
    <property type="entry name" value="ENDONUCLEASE RELATED"/>
    <property type="match status" value="1"/>
</dbReference>
<dbReference type="GO" id="GO:0005634">
    <property type="term" value="C:nucleus"/>
    <property type="evidence" value="ECO:0007669"/>
    <property type="project" value="TreeGrafter"/>
</dbReference>
<keyword evidence="6" id="KW-0732">Signal</keyword>
<evidence type="ECO:0000313" key="9">
    <source>
        <dbReference type="Proteomes" id="UP000075884"/>
    </source>
</evidence>
<dbReference type="Proteomes" id="UP000075884">
    <property type="component" value="Unassembled WGS sequence"/>
</dbReference>
<reference evidence="9" key="1">
    <citation type="submission" date="2013-03" db="EMBL/GenBank/DDBJ databases">
        <title>The Genome Sequence of Anopheles dirus WRAIR2.</title>
        <authorList>
            <consortium name="The Broad Institute Genomics Platform"/>
            <person name="Neafsey D.E."/>
            <person name="Walton C."/>
            <person name="Walker B."/>
            <person name="Young S.K."/>
            <person name="Zeng Q."/>
            <person name="Gargeya S."/>
            <person name="Fitzgerald M."/>
            <person name="Haas B."/>
            <person name="Abouelleil A."/>
            <person name="Allen A.W."/>
            <person name="Alvarado L."/>
            <person name="Arachchi H.M."/>
            <person name="Berlin A.M."/>
            <person name="Chapman S.B."/>
            <person name="Gainer-Dewar J."/>
            <person name="Goldberg J."/>
            <person name="Griggs A."/>
            <person name="Gujja S."/>
            <person name="Hansen M."/>
            <person name="Howarth C."/>
            <person name="Imamovic A."/>
            <person name="Ireland A."/>
            <person name="Larimer J."/>
            <person name="McCowan C."/>
            <person name="Murphy C."/>
            <person name="Pearson M."/>
            <person name="Poon T.W."/>
            <person name="Priest M."/>
            <person name="Roberts A."/>
            <person name="Saif S."/>
            <person name="Shea T."/>
            <person name="Sisk P."/>
            <person name="Sykes S."/>
            <person name="Wortman J."/>
            <person name="Nusbaum C."/>
            <person name="Birren B."/>
        </authorList>
    </citation>
    <scope>NUCLEOTIDE SEQUENCE [LARGE SCALE GENOMIC DNA]</scope>
    <source>
        <strain evidence="9">WRAIR2</strain>
    </source>
</reference>
<sequence length="840" mass="94519">MKWGLALVTLCVVATRLAEARDIRQDIPEDVPELGSYATACSVRTTGDMPRPQPLVLIPGTAQFRYPATDNGLLQLNAGETLELACQEGFALFPGKSSITIACVLNDQFNYDSQMYAFRDFACTENWLSSARRTGQSCFNGASIVEIGFNVGPRFPKILDVCHDEVTFDNHYLVHEFIPANAGFQQGVPRPGWYQGDFYPGININGLYTVNTQRATLATILNSQARADQLVQGTDNGIFMARGHIVARADFIYGTQQNATFWFLNAAPQWQNFNAGNWERIESSVKTFVALRNIRVRVYGGTYGVQTQANGNGDHRDIFLDFNANGRTRVRAPKVYYKILHNEAQNSGIVLIGVNNVHISLEEIRRDYIFCTDVSSRIGWINWERENLSLGYSYACEVNEFNRVTGHLPQLNVGIARDAGRSSDILRSGGCTVPFGALPYPEQPLILVPGTEKFWHPLDETRQILFPTDSPVELVCQQGFRLFPEKRAIQIECVSDDQFRHDGQTYRMRELACTTYWLSSARTTQERCHNGSVIVNVGFELSDTRWVNVFDVCYNEQLYHTHFVRHSMHRANGGYQSGNPRPNWYQGAYYTEVNINNLYTVNKQRETMALILNSQARADELVQNTANGIYMARGHIAARADFVYGTEQNATFWFLNAAPQWQNFNGVNWERVESSIRDFVGGRDLPLTVYSGTYGVQKQADGNGDYHEIWLDFDASEGRRRAPAPAIYYKILHDERNNAGIAIVGVNNVHVPLEVILSEYVVCRDIGDEVEWIDWQRKNLTIGYCYACEVNAFNDAIGRPHPQLNVAKLLTSGAGSWYGRSLWAALLAVLGLHGTLRAGV</sequence>
<evidence type="ECO:0000256" key="4">
    <source>
        <dbReference type="PIRSR" id="PIRSR640255-1"/>
    </source>
</evidence>
<feature type="domain" description="DNA/RNA non-specific endonuclease/pyrophosphatase/phosphodiesterase" evidence="7">
    <location>
        <begin position="155"/>
        <end position="401"/>
    </location>
</feature>
<dbReference type="AlphaFoldDB" id="A0A182N3S6"/>
<keyword evidence="3" id="KW-0255">Endonuclease</keyword>
<dbReference type="PANTHER" id="PTHR13966:SF19">
    <property type="entry name" value="NUCLEASE EXOG, MITOCHONDRIAL"/>
    <property type="match status" value="1"/>
</dbReference>
<dbReference type="FunFam" id="3.40.570.10:FF:000007">
    <property type="entry name" value="Alkaline nuclease"/>
    <property type="match status" value="2"/>
</dbReference>
<feature type="active site" description="Proton acceptor" evidence="4">
    <location>
        <position position="244"/>
    </location>
</feature>
<dbReference type="GO" id="GO:0004521">
    <property type="term" value="F:RNA endonuclease activity"/>
    <property type="evidence" value="ECO:0007669"/>
    <property type="project" value="TreeGrafter"/>
</dbReference>
<dbReference type="SMART" id="SM00892">
    <property type="entry name" value="Endonuclease_NS"/>
    <property type="match status" value="2"/>
</dbReference>
<evidence type="ECO:0000256" key="5">
    <source>
        <dbReference type="PIRSR" id="PIRSR640255-2"/>
    </source>
</evidence>
<dbReference type="SUPFAM" id="SSF54060">
    <property type="entry name" value="His-Me finger endonucleases"/>
    <property type="match status" value="2"/>
</dbReference>
<reference evidence="8" key="2">
    <citation type="submission" date="2020-05" db="UniProtKB">
        <authorList>
            <consortium name="EnsemblMetazoa"/>
        </authorList>
    </citation>
    <scope>IDENTIFICATION</scope>
    <source>
        <strain evidence="8">WRAIR2</strain>
    </source>
</reference>
<keyword evidence="9" id="KW-1185">Reference proteome</keyword>
<dbReference type="Gene3D" id="3.40.570.10">
    <property type="entry name" value="Extracellular Endonuclease, subunit A"/>
    <property type="match status" value="2"/>
</dbReference>
<evidence type="ECO:0000313" key="8">
    <source>
        <dbReference type="EnsemblMetazoa" id="ADIR002288-PA"/>
    </source>
</evidence>
<feature type="domain" description="DNA/RNA non-specific endonuclease/pyrophosphatase/phosphodiesterase" evidence="7">
    <location>
        <begin position="546"/>
        <end position="793"/>
    </location>
</feature>
<dbReference type="STRING" id="7168.A0A182N3S6"/>
<evidence type="ECO:0000256" key="2">
    <source>
        <dbReference type="ARBA" id="ARBA00022722"/>
    </source>
</evidence>
<dbReference type="InterPro" id="IPR040255">
    <property type="entry name" value="Non-specific_endonuclease"/>
</dbReference>
<organism evidence="8 9">
    <name type="scientific">Anopheles dirus</name>
    <dbReference type="NCBI Taxonomy" id="7168"/>
    <lineage>
        <taxon>Eukaryota</taxon>
        <taxon>Metazoa</taxon>
        <taxon>Ecdysozoa</taxon>
        <taxon>Arthropoda</taxon>
        <taxon>Hexapoda</taxon>
        <taxon>Insecta</taxon>
        <taxon>Pterygota</taxon>
        <taxon>Neoptera</taxon>
        <taxon>Endopterygota</taxon>
        <taxon>Diptera</taxon>
        <taxon>Nematocera</taxon>
        <taxon>Culicoidea</taxon>
        <taxon>Culicidae</taxon>
        <taxon>Anophelinae</taxon>
        <taxon>Anopheles</taxon>
    </lineage>
</organism>
<accession>A0A182N3S6</accession>
<evidence type="ECO:0000256" key="3">
    <source>
        <dbReference type="ARBA" id="ARBA00022759"/>
    </source>
</evidence>
<dbReference type="Pfam" id="PF01223">
    <property type="entry name" value="Endonuclease_NS"/>
    <property type="match status" value="2"/>
</dbReference>
<dbReference type="GO" id="GO:0006309">
    <property type="term" value="P:apoptotic DNA fragmentation"/>
    <property type="evidence" value="ECO:0007669"/>
    <property type="project" value="TreeGrafter"/>
</dbReference>
<feature type="chain" id="PRO_5008129352" description="DNA/RNA non-specific endonuclease/pyrophosphatase/phosphodiesterase domain-containing protein" evidence="6">
    <location>
        <begin position="21"/>
        <end position="840"/>
    </location>
</feature>
<name>A0A182N3S6_9DIPT</name>
<dbReference type="InterPro" id="IPR044925">
    <property type="entry name" value="His-Me_finger_sf"/>
</dbReference>
<keyword evidence="5" id="KW-0479">Metal-binding</keyword>
<protein>
    <recommendedName>
        <fullName evidence="7">DNA/RNA non-specific endonuclease/pyrophosphatase/phosphodiesterase domain-containing protein</fullName>
    </recommendedName>
</protein>
<dbReference type="GO" id="GO:0003676">
    <property type="term" value="F:nucleic acid binding"/>
    <property type="evidence" value="ECO:0007669"/>
    <property type="project" value="InterPro"/>
</dbReference>
<evidence type="ECO:0000256" key="1">
    <source>
        <dbReference type="ARBA" id="ARBA00010052"/>
    </source>
</evidence>
<dbReference type="GO" id="GO:0005743">
    <property type="term" value="C:mitochondrial inner membrane"/>
    <property type="evidence" value="ECO:0007669"/>
    <property type="project" value="TreeGrafter"/>
</dbReference>
<keyword evidence="2" id="KW-0540">Nuclease</keyword>
<dbReference type="InterPro" id="IPR001604">
    <property type="entry name" value="Endo_G_ENPP1-like_dom"/>
</dbReference>
<evidence type="ECO:0000259" key="7">
    <source>
        <dbReference type="SMART" id="SM00892"/>
    </source>
</evidence>
<dbReference type="InterPro" id="IPR044929">
    <property type="entry name" value="DNA/RNA_non-sp_Endonuclease_sf"/>
</dbReference>
<dbReference type="GO" id="GO:0000014">
    <property type="term" value="F:single-stranded DNA endodeoxyribonuclease activity"/>
    <property type="evidence" value="ECO:0007669"/>
    <property type="project" value="TreeGrafter"/>
</dbReference>
<evidence type="ECO:0000256" key="6">
    <source>
        <dbReference type="SAM" id="SignalP"/>
    </source>
</evidence>
<comment type="similarity">
    <text evidence="1">Belongs to the DNA/RNA non-specific endonuclease family.</text>
</comment>
<keyword evidence="3" id="KW-0378">Hydrolase</keyword>
<feature type="binding site" evidence="5">
    <location>
        <position position="274"/>
    </location>
    <ligand>
        <name>Mg(2+)</name>
        <dbReference type="ChEBI" id="CHEBI:18420"/>
        <note>catalytic</note>
    </ligand>
</feature>
<proteinExistence type="inferred from homology"/>